<proteinExistence type="predicted"/>
<dbReference type="GO" id="GO:0006310">
    <property type="term" value="P:DNA recombination"/>
    <property type="evidence" value="ECO:0007669"/>
    <property type="project" value="UniProtKB-KW"/>
</dbReference>
<sequence>MTALLLTPAPQASRAANVVARQVAAVRSRQRFPPRPQESTWPQTSLGRAELEDLLLSGVFVADNAHTQRTRKRGLKCVLDWLQAQPGATWQQRWQASGAEEHGAGWIELASRWRAEQGIDTHSDVFVLHSGLLPIVCGGAIRPAYRWLLRHNPTKLLVFARQSIDPDGFAMLQDWCDRQTALSTDQRRQALNRAIWIVLHHGGRVADITVGDLLELAAAATEVKARPGEGFPAAYQMLRDTGVFPASAPGRFHDLHVRGQLSIEELVDRYPIASMPVRSLIIEHLRERAPRLDYTSLNDLARTLAKNFWADLEAHHPGIDSLHLPPAVANAWKQRIRFAPGPDGPRPRAEADSILVWVRAFYRDLAHWAADDPARWAQWAVPCPVRSSDIQRRHKRQAPRKARMDQRTRTLLPVLPALVRHVEQVKDRTRRLLTAGQAAAPGGSFDVDGQHYRRLPVASTRVYVNDLDTGRRRDLTREEDEAFWSWAILEVLRHTGIRLEELTELSHHSFASYTLPSTGEVVPLLQVTPSKTDAERLILVSPELGEVLAAVIHRVRGGQQALPLIRRYDPLEKLWQPPMPLLFQRSYGSSNIALSRSLIANLLHKSIAAANLTGPDGQPVTLTPHDMRRAFVTDAVLSGLPPHIAQVICGHADINVTMGYKAIYPEEAITAHRAFIARRRALRPSEEYRDLTPEEWDDFLGHFELRKVSLGVCTRDFGTSCMHEHACIRCPALRPDPDQEPRLRTIIANLHDRIAEARQHGWAGEIAGLETSLDAAHRKLAAMQSLTERHRVTHLGMPSFDNLVGRTTPAEGAQRVTPHSGQRFAEPVAQRGQHETSTA</sequence>
<dbReference type="SUPFAM" id="SSF56349">
    <property type="entry name" value="DNA breaking-rejoining enzymes"/>
    <property type="match status" value="1"/>
</dbReference>
<feature type="region of interest" description="Disordered" evidence="2">
    <location>
        <begin position="803"/>
        <end position="839"/>
    </location>
</feature>
<evidence type="ECO:0000256" key="2">
    <source>
        <dbReference type="SAM" id="MobiDB-lite"/>
    </source>
</evidence>
<gene>
    <name evidence="4" type="ORF">D7I43_30600</name>
</gene>
<dbReference type="GO" id="GO:0003677">
    <property type="term" value="F:DNA binding"/>
    <property type="evidence" value="ECO:0007669"/>
    <property type="project" value="InterPro"/>
</dbReference>
<dbReference type="GO" id="GO:0015074">
    <property type="term" value="P:DNA integration"/>
    <property type="evidence" value="ECO:0007669"/>
    <property type="project" value="InterPro"/>
</dbReference>
<dbReference type="Gene3D" id="1.10.443.10">
    <property type="entry name" value="Intergrase catalytic core"/>
    <property type="match status" value="1"/>
</dbReference>
<keyword evidence="1" id="KW-0233">DNA recombination</keyword>
<dbReference type="Pfam" id="PF00589">
    <property type="entry name" value="Phage_integrase"/>
    <property type="match status" value="1"/>
</dbReference>
<dbReference type="InterPro" id="IPR002104">
    <property type="entry name" value="Integrase_catalytic"/>
</dbReference>
<evidence type="ECO:0000313" key="4">
    <source>
        <dbReference type="EMBL" id="RKF23631.1"/>
    </source>
</evidence>
<dbReference type="RefSeq" id="WP_120332044.1">
    <property type="nucleotide sequence ID" value="NZ_RAQQ01000039.1"/>
</dbReference>
<dbReference type="InterPro" id="IPR011010">
    <property type="entry name" value="DNA_brk_join_enz"/>
</dbReference>
<dbReference type="PROSITE" id="PS51898">
    <property type="entry name" value="TYR_RECOMBINASE"/>
    <property type="match status" value="1"/>
</dbReference>
<dbReference type="EMBL" id="RAQQ01000039">
    <property type="protein sequence ID" value="RKF23631.1"/>
    <property type="molecule type" value="Genomic_DNA"/>
</dbReference>
<dbReference type="InterPro" id="IPR013762">
    <property type="entry name" value="Integrase-like_cat_sf"/>
</dbReference>
<dbReference type="OrthoDB" id="3329543at2"/>
<reference evidence="4 5" key="1">
    <citation type="journal article" date="2018" name="Int. J. Syst. Evol. Microbiol.">
        <title>Micromonospora globbae sp. nov., an endophytic actinomycete isolated from roots of Globba winitii C. H. Wright.</title>
        <authorList>
            <person name="Kuncharoen N."/>
            <person name="Pittayakhajonwut P."/>
            <person name="Tanasupawat S."/>
        </authorList>
    </citation>
    <scope>NUCLEOTIDE SEQUENCE [LARGE SCALE GENOMIC DNA]</scope>
    <source>
        <strain evidence="4 5">WPS1-2</strain>
    </source>
</reference>
<evidence type="ECO:0000256" key="1">
    <source>
        <dbReference type="ARBA" id="ARBA00023172"/>
    </source>
</evidence>
<evidence type="ECO:0000313" key="5">
    <source>
        <dbReference type="Proteomes" id="UP000285744"/>
    </source>
</evidence>
<evidence type="ECO:0000259" key="3">
    <source>
        <dbReference type="PROSITE" id="PS51898"/>
    </source>
</evidence>
<protein>
    <submittedName>
        <fullName evidence="4">Site-specific integrase</fullName>
    </submittedName>
</protein>
<feature type="domain" description="Tyr recombinase" evidence="3">
    <location>
        <begin position="454"/>
        <end position="673"/>
    </location>
</feature>
<dbReference type="CDD" id="cd00397">
    <property type="entry name" value="DNA_BRE_C"/>
    <property type="match status" value="1"/>
</dbReference>
<organism evidence="4 5">
    <name type="scientific">Micromonospora globbae</name>
    <dbReference type="NCBI Taxonomy" id="1894969"/>
    <lineage>
        <taxon>Bacteria</taxon>
        <taxon>Bacillati</taxon>
        <taxon>Actinomycetota</taxon>
        <taxon>Actinomycetes</taxon>
        <taxon>Micromonosporales</taxon>
        <taxon>Micromonosporaceae</taxon>
        <taxon>Micromonospora</taxon>
    </lineage>
</organism>
<dbReference type="AlphaFoldDB" id="A0A420ESH4"/>
<name>A0A420ESH4_9ACTN</name>
<accession>A0A420ESH4</accession>
<comment type="caution">
    <text evidence="4">The sequence shown here is derived from an EMBL/GenBank/DDBJ whole genome shotgun (WGS) entry which is preliminary data.</text>
</comment>
<dbReference type="Proteomes" id="UP000285744">
    <property type="component" value="Unassembled WGS sequence"/>
</dbReference>